<comment type="function">
    <text evidence="2">Catalyzes the hydrolysis of the gamma-glutamyl amide bond of hercynyl-gamma-L-glutamyl-L-cysteine sulfoxide to produce hercynylcysteine sulfoxide, a step in the biosynthesis pathway of ergothioneine.</text>
</comment>
<dbReference type="PANTHER" id="PTHR43187:SF2">
    <property type="entry name" value="GAMMA-GLUTAMYL-HERCYNYLCYSTEINE SULFOXIDE HYDROLASE"/>
    <property type="match status" value="1"/>
</dbReference>
<dbReference type="CDD" id="cd01908">
    <property type="entry name" value="YafJ"/>
    <property type="match status" value="1"/>
</dbReference>
<proteinExistence type="inferred from homology"/>
<keyword evidence="1 2" id="KW-0315">Glutamine amidotransferase</keyword>
<dbReference type="PANTHER" id="PTHR43187">
    <property type="entry name" value="GLUTAMINE AMIDOTRANSFERASE DUG3-RELATED"/>
    <property type="match status" value="1"/>
</dbReference>
<organism evidence="4 5">
    <name type="scientific">Couchioplanes caeruleus subsp. caeruleus</name>
    <dbReference type="NCBI Taxonomy" id="56427"/>
    <lineage>
        <taxon>Bacteria</taxon>
        <taxon>Bacillati</taxon>
        <taxon>Actinomycetota</taxon>
        <taxon>Actinomycetes</taxon>
        <taxon>Micromonosporales</taxon>
        <taxon>Micromonosporaceae</taxon>
        <taxon>Couchioplanes</taxon>
    </lineage>
</organism>
<evidence type="ECO:0000259" key="3">
    <source>
        <dbReference type="PROSITE" id="PS51278"/>
    </source>
</evidence>
<keyword evidence="5" id="KW-1185">Reference proteome</keyword>
<dbReference type="NCBIfam" id="TIGR03442">
    <property type="entry name" value="ergothioneine biosynthesis protein EgtC"/>
    <property type="match status" value="1"/>
</dbReference>
<name>A0A1K0GPC7_9ACTN</name>
<dbReference type="RefSeq" id="WP_071806459.1">
    <property type="nucleotide sequence ID" value="NZ_MEIA01000183.1"/>
</dbReference>
<dbReference type="InterPro" id="IPR052373">
    <property type="entry name" value="Gamma-glu_amide_hydrolase"/>
</dbReference>
<dbReference type="Pfam" id="PF13230">
    <property type="entry name" value="GATase_4"/>
    <property type="match status" value="1"/>
</dbReference>
<dbReference type="InterPro" id="IPR026869">
    <property type="entry name" value="EgtC-like"/>
</dbReference>
<accession>A0A1K0GPC7</accession>
<feature type="domain" description="Glutamine amidotransferase type-2" evidence="3">
    <location>
        <begin position="2"/>
        <end position="249"/>
    </location>
</feature>
<dbReference type="EMBL" id="MEIA01000183">
    <property type="protein sequence ID" value="OJF12972.1"/>
    <property type="molecule type" value="Genomic_DNA"/>
</dbReference>
<comment type="caution">
    <text evidence="4">The sequence shown here is derived from an EMBL/GenBank/DDBJ whole genome shotgun (WGS) entry which is preliminary data.</text>
</comment>
<dbReference type="InterPro" id="IPR029055">
    <property type="entry name" value="Ntn_hydrolases_N"/>
</dbReference>
<dbReference type="EC" id="3.5.1.118" evidence="2"/>
<dbReference type="SUPFAM" id="SSF56235">
    <property type="entry name" value="N-terminal nucleophile aminohydrolases (Ntn hydrolases)"/>
    <property type="match status" value="1"/>
</dbReference>
<evidence type="ECO:0000313" key="4">
    <source>
        <dbReference type="EMBL" id="OJF12972.1"/>
    </source>
</evidence>
<dbReference type="InterPro" id="IPR032889">
    <property type="entry name" value="EgtC_Actinobacteria"/>
</dbReference>
<evidence type="ECO:0000256" key="2">
    <source>
        <dbReference type="HAMAP-Rule" id="MF_02036"/>
    </source>
</evidence>
<sequence>MCRHVAYVGPPQPLAPPLFDAPHALARQAWAPRDMRGGGTINADGFGVAWYPSGGGDPVRYRGAHPLWSDTALPALAVTTVASAFLAAVRSATEGMPVVETAAAPFTEGPWAFSHNGVVRGWPHTVSRLAGTLPVADLLTLDAPTDAALLWALVRNLLRAGKPAAEAVADVVAEVSAAAPGSRLNLLLTDGRQIVATTAGHALSVRAGAGAVLVSSEPLDPGPEWEPVPEGRLLVATPSTVNLTPLGRS</sequence>
<dbReference type="InterPro" id="IPR017932">
    <property type="entry name" value="GATase_2_dom"/>
</dbReference>
<keyword evidence="2" id="KW-0378">Hydrolase</keyword>
<dbReference type="UniPathway" id="UPA01014"/>
<dbReference type="HAMAP" id="MF_02036">
    <property type="entry name" value="EgtC"/>
    <property type="match status" value="1"/>
</dbReference>
<dbReference type="Proteomes" id="UP000182486">
    <property type="component" value="Unassembled WGS sequence"/>
</dbReference>
<reference evidence="4 5" key="1">
    <citation type="submission" date="2016-09" db="EMBL/GenBank/DDBJ databases">
        <title>Couchioplanes caeruleus draft genome sequence.</title>
        <authorList>
            <person name="Sheehan J."/>
            <person name="Caffrey P."/>
        </authorList>
    </citation>
    <scope>NUCLEOTIDE SEQUENCE [LARGE SCALE GENOMIC DNA]</scope>
    <source>
        <strain evidence="4 5">DSM 43634</strain>
    </source>
</reference>
<comment type="pathway">
    <text evidence="2">Amino-acid biosynthesis; ergothioneine biosynthesis.</text>
</comment>
<protein>
    <recommendedName>
        <fullName evidence="2">Gamma-glutamyl-hercynylcysteine sulfoxide hydrolase</fullName>
        <ecNumber evidence="2">3.5.1.118</ecNumber>
    </recommendedName>
    <alternativeName>
        <fullName evidence="2">Gamma-glutamyl hercynylcysteine S-oxide hydrolase</fullName>
    </alternativeName>
</protein>
<evidence type="ECO:0000313" key="5">
    <source>
        <dbReference type="Proteomes" id="UP000182486"/>
    </source>
</evidence>
<dbReference type="PROSITE" id="PS51278">
    <property type="entry name" value="GATASE_TYPE_2"/>
    <property type="match status" value="1"/>
</dbReference>
<dbReference type="InterPro" id="IPR017808">
    <property type="entry name" value="EgtC"/>
</dbReference>
<dbReference type="GO" id="GO:0016811">
    <property type="term" value="F:hydrolase activity, acting on carbon-nitrogen (but not peptide) bonds, in linear amides"/>
    <property type="evidence" value="ECO:0007669"/>
    <property type="project" value="UniProtKB-UniRule"/>
</dbReference>
<gene>
    <name evidence="2" type="primary">egtC</name>
    <name evidence="4" type="ORF">BG844_17805</name>
</gene>
<comment type="catalytic activity">
    <reaction evidence="2">
        <text>gamma-L-glutamyl-hercynylcysteine S-oxide + H2O = S-(hercyn-2-yl)-L-cysteine S-oxide + L-glutamate</text>
        <dbReference type="Rhea" id="RHEA:42684"/>
        <dbReference type="ChEBI" id="CHEBI:15377"/>
        <dbReference type="ChEBI" id="CHEBI:29985"/>
        <dbReference type="ChEBI" id="CHEBI:82703"/>
        <dbReference type="ChEBI" id="CHEBI:82706"/>
        <dbReference type="EC" id="3.5.1.118"/>
    </reaction>
</comment>
<dbReference type="Gene3D" id="3.60.20.10">
    <property type="entry name" value="Glutamine Phosphoribosylpyrophosphate, subunit 1, domain 1"/>
    <property type="match status" value="1"/>
</dbReference>
<dbReference type="AlphaFoldDB" id="A0A1K0GPC7"/>
<evidence type="ECO:0000256" key="1">
    <source>
        <dbReference type="ARBA" id="ARBA00022962"/>
    </source>
</evidence>
<dbReference type="GO" id="GO:0052699">
    <property type="term" value="P:ergothioneine biosynthetic process"/>
    <property type="evidence" value="ECO:0007669"/>
    <property type="project" value="UniProtKB-UniRule"/>
</dbReference>